<evidence type="ECO:0000313" key="2">
    <source>
        <dbReference type="EMBL" id="MDR6969653.1"/>
    </source>
</evidence>
<proteinExistence type="predicted"/>
<sequence length="244" mass="28184">MKKTILTIPLFLIGITLFGQTLTINKATLDRKILSQDSDGVSVRGIIEIEFEIKNNTKDTIYLFTRLVEPFLEEKPFQVIQTQNSIEKFAKECGGRFVYEIIPSSNYFKKLNIEEDIVVIPPKGIEKMSIQRYADEGLCPMKGKKIGLQLVYNLVMSKFNKAESLQEIKSIEEGLKLLQNQEKIIENNNILKERNNLIKELKASSEYLTNRIENLNRRIIEFDYLSKHSFASKKLISNIVFVNE</sequence>
<accession>A0ABU1TUT7</accession>
<comment type="caution">
    <text evidence="2">The sequence shown here is derived from an EMBL/GenBank/DDBJ whole genome shotgun (WGS) entry which is preliminary data.</text>
</comment>
<dbReference type="EMBL" id="JAVDVI010000028">
    <property type="protein sequence ID" value="MDR6969653.1"/>
    <property type="molecule type" value="Genomic_DNA"/>
</dbReference>
<evidence type="ECO:0008006" key="4">
    <source>
        <dbReference type="Google" id="ProtNLM"/>
    </source>
</evidence>
<protein>
    <recommendedName>
        <fullName evidence="4">DUF4349 domain-containing protein</fullName>
    </recommendedName>
</protein>
<feature type="coiled-coil region" evidence="1">
    <location>
        <begin position="161"/>
        <end position="218"/>
    </location>
</feature>
<reference evidence="2 3" key="1">
    <citation type="submission" date="2023-07" db="EMBL/GenBank/DDBJ databases">
        <title>Sorghum-associated microbial communities from plants grown in Nebraska, USA.</title>
        <authorList>
            <person name="Schachtman D."/>
        </authorList>
    </citation>
    <scope>NUCLEOTIDE SEQUENCE [LARGE SCALE GENOMIC DNA]</scope>
    <source>
        <strain evidence="2 3">3773</strain>
    </source>
</reference>
<keyword evidence="3" id="KW-1185">Reference proteome</keyword>
<name>A0ABU1TUT7_9FLAO</name>
<organism evidence="2 3">
    <name type="scientific">Flavobacterium arsenatis</name>
    <dbReference type="NCBI Taxonomy" id="1484332"/>
    <lineage>
        <taxon>Bacteria</taxon>
        <taxon>Pseudomonadati</taxon>
        <taxon>Bacteroidota</taxon>
        <taxon>Flavobacteriia</taxon>
        <taxon>Flavobacteriales</taxon>
        <taxon>Flavobacteriaceae</taxon>
        <taxon>Flavobacterium</taxon>
    </lineage>
</organism>
<gene>
    <name evidence="2" type="ORF">J2X31_003687</name>
</gene>
<keyword evidence="1" id="KW-0175">Coiled coil</keyword>
<dbReference type="RefSeq" id="WP_310028932.1">
    <property type="nucleotide sequence ID" value="NZ_JAVDVI010000028.1"/>
</dbReference>
<dbReference type="Proteomes" id="UP001255185">
    <property type="component" value="Unassembled WGS sequence"/>
</dbReference>
<evidence type="ECO:0000256" key="1">
    <source>
        <dbReference type="SAM" id="Coils"/>
    </source>
</evidence>
<evidence type="ECO:0000313" key="3">
    <source>
        <dbReference type="Proteomes" id="UP001255185"/>
    </source>
</evidence>